<dbReference type="EMBL" id="JPLA01000022">
    <property type="protein sequence ID" value="KLD64094.1"/>
    <property type="molecule type" value="Genomic_DNA"/>
</dbReference>
<accession>A0A0G9H4D3</accession>
<evidence type="ECO:0000256" key="1">
    <source>
        <dbReference type="SAM" id="MobiDB-lite"/>
    </source>
</evidence>
<feature type="compositionally biased region" description="Low complexity" evidence="1">
    <location>
        <begin position="117"/>
        <end position="127"/>
    </location>
</feature>
<feature type="transmembrane region" description="Helical" evidence="2">
    <location>
        <begin position="38"/>
        <end position="58"/>
    </location>
</feature>
<proteinExistence type="predicted"/>
<keyword evidence="2" id="KW-0472">Membrane</keyword>
<dbReference type="Proteomes" id="UP000035481">
    <property type="component" value="Unassembled WGS sequence"/>
</dbReference>
<keyword evidence="2" id="KW-0812">Transmembrane</keyword>
<dbReference type="AlphaFoldDB" id="A0A0G9H4D3"/>
<feature type="transmembrane region" description="Helical" evidence="2">
    <location>
        <begin position="6"/>
        <end position="26"/>
    </location>
</feature>
<reference evidence="3 4" key="1">
    <citation type="journal article" date="2015" name="Antonie Van Leeuwenhoek">
        <title>A phylogenomic and molecular marker based taxonomic framework for the order Xanthomonadales: proposal to transfer the families Algiphilaceae and Solimonadaceae to the order Nevskiales ord. nov. and to create a new family within the order Xanthomonadales, the family Rhodanobacteraceae fam. nov., containing the genus Rhodanobacter and its closest relatives.</title>
        <authorList>
            <person name="Naushad S."/>
            <person name="Adeolu M."/>
            <person name="Wong S."/>
            <person name="Sohail M."/>
            <person name="Schellhorn H.E."/>
            <person name="Gupta R.S."/>
        </authorList>
    </citation>
    <scope>NUCLEOTIDE SEQUENCE [LARGE SCALE GENOMIC DNA]</scope>
    <source>
        <strain evidence="3 4">DSM 16301</strain>
    </source>
</reference>
<dbReference type="RefSeq" id="WP_046971435.1">
    <property type="nucleotide sequence ID" value="NZ_JPLA01000022.1"/>
</dbReference>
<gene>
    <name evidence="3" type="ORF">Y882_08400</name>
</gene>
<feature type="compositionally biased region" description="Polar residues" evidence="1">
    <location>
        <begin position="89"/>
        <end position="108"/>
    </location>
</feature>
<name>A0A0G9H4D3_9GAMM</name>
<organism evidence="3 4">
    <name type="scientific">Dyella japonica DSM 16301</name>
    <dbReference type="NCBI Taxonomy" id="1440762"/>
    <lineage>
        <taxon>Bacteria</taxon>
        <taxon>Pseudomonadati</taxon>
        <taxon>Pseudomonadota</taxon>
        <taxon>Gammaproteobacteria</taxon>
        <taxon>Lysobacterales</taxon>
        <taxon>Rhodanobacteraceae</taxon>
        <taxon>Dyella</taxon>
    </lineage>
</organism>
<evidence type="ECO:0000313" key="4">
    <source>
        <dbReference type="Proteomes" id="UP000035481"/>
    </source>
</evidence>
<protein>
    <submittedName>
        <fullName evidence="3">Uncharacterized protein</fullName>
    </submittedName>
</protein>
<evidence type="ECO:0000256" key="2">
    <source>
        <dbReference type="SAM" id="Phobius"/>
    </source>
</evidence>
<sequence length="303" mass="32463">MSVNFGAVGGVTTVFGALAAIAWAFYNTLGRQHSDRFGQVLGALVAVTLAGAAVWVAYAVTSPRNVGSEVDHRQSQKTTAPVTEGADHGTSTSVSPASTAHSVSNTDPVPQVPPPRTSALAASTTSAVVPEAHTDAVERFDCGDVGTFEFDQDAYTVWQPSDRNASVADAVPYATEIVGDNGDSREFQFWIWSQDSLRSYFMRGGIGSPHRGIRVAWDVAMRLNHYEDLVVQVKRQAGPSTGALQNVKAHRQEYGIDYFGVLSRLVEYYVAHTEGVGGKVEVTEPLFHGRSCIQVAVRPAVGH</sequence>
<dbReference type="PATRIC" id="fig|1440762.4.peg.1179"/>
<evidence type="ECO:0000313" key="3">
    <source>
        <dbReference type="EMBL" id="KLD64094.1"/>
    </source>
</evidence>
<feature type="region of interest" description="Disordered" evidence="1">
    <location>
        <begin position="66"/>
        <end position="127"/>
    </location>
</feature>
<keyword evidence="2" id="KW-1133">Transmembrane helix</keyword>
<comment type="caution">
    <text evidence="3">The sequence shown here is derived from an EMBL/GenBank/DDBJ whole genome shotgun (WGS) entry which is preliminary data.</text>
</comment>